<gene>
    <name evidence="4" type="ORF">MENT_LOCUS6975</name>
</gene>
<name>A0A6V7U152_MELEN</name>
<keyword evidence="1" id="KW-0175">Coiled coil</keyword>
<keyword evidence="2" id="KW-0472">Membrane</keyword>
<evidence type="ECO:0000256" key="1">
    <source>
        <dbReference type="SAM" id="Coils"/>
    </source>
</evidence>
<keyword evidence="2" id="KW-0812">Transmembrane</keyword>
<dbReference type="InterPro" id="IPR057066">
    <property type="entry name" value="Ig_ILCR1"/>
</dbReference>
<organism evidence="4 5">
    <name type="scientific">Meloidogyne enterolobii</name>
    <name type="common">Root-knot nematode worm</name>
    <name type="synonym">Meloidogyne mayaguensis</name>
    <dbReference type="NCBI Taxonomy" id="390850"/>
    <lineage>
        <taxon>Eukaryota</taxon>
        <taxon>Metazoa</taxon>
        <taxon>Ecdysozoa</taxon>
        <taxon>Nematoda</taxon>
        <taxon>Chromadorea</taxon>
        <taxon>Rhabditida</taxon>
        <taxon>Tylenchina</taxon>
        <taxon>Tylenchomorpha</taxon>
        <taxon>Tylenchoidea</taxon>
        <taxon>Meloidogynidae</taxon>
        <taxon>Meloidogyninae</taxon>
        <taxon>Meloidogyne</taxon>
    </lineage>
</organism>
<dbReference type="Proteomes" id="UP000580250">
    <property type="component" value="Unassembled WGS sequence"/>
</dbReference>
<evidence type="ECO:0000313" key="4">
    <source>
        <dbReference type="EMBL" id="CAD2141703.1"/>
    </source>
</evidence>
<dbReference type="OrthoDB" id="5813122at2759"/>
<sequence>MLKYLIKFIFIFNILIYLIIPINNLNLNKSEEEQYLIECKDPLFNLNKWECKINKVVEEEGGNYSKNIINNLKNISKEEEEKNNNLIKINSVNPLELYYSFKVNRSNGQLFISAILRWEFTSTKFFNFYKIFLYIEEINKNKIIDVTAISSLNNSSIGNLQRLKIILQLDDLFRFGYSYNIKIISLPLLQHQQKLIKKENEELNNNSSFFDLSNIEEEGIYAFTDKQINFDSLPEELNSNICHQKLNDNNVDNLKEWKKRQLFASRWTGALRSVVFYPLHSAINISFFGAPPSFCINLYKIQLWLLNSLLQEKIVENLINEGPGVFIGFVEFRDLLSSDTRLKYKIRIIPIERREEDGNCICELNNKCGCVQVISDWFTMPNASTSSITFNHEQETISLLNTSKNEILKLNEEKPNSLFLLILISLFLALTFILLTFAFLLFILKKIGWTKGKRQSFIIIRKPKNEHNILTTSKKCNNSGVPLLNGNVSGGVYSILLANAQPTKSADLERFARLLVKNGVRIFYDRWDKAAIERNLLLWVQQATTKADKAVFFWDKRAEQLITPNNETLKTSTNISCNSSDIFDHVFCALHQQMDPEKTIFVNWDESAINEKPLGCVGENRPFLFSRDLALIYTALNIPASELDIQKFARLPSSSLISSSTTPSLTICVPIKANNKLKENKKIEKDKEKEEENIFLLPNNEECENEGKKELLLNIKTANQDKLREEKERQLSAFDSGIDSSCVIAL</sequence>
<proteinExistence type="predicted"/>
<feature type="coiled-coil region" evidence="1">
    <location>
        <begin position="673"/>
        <end position="728"/>
    </location>
</feature>
<keyword evidence="2" id="KW-1133">Transmembrane helix</keyword>
<feature type="transmembrane region" description="Helical" evidence="2">
    <location>
        <begin position="5"/>
        <end position="22"/>
    </location>
</feature>
<feature type="transmembrane region" description="Helical" evidence="2">
    <location>
        <begin position="418"/>
        <end position="444"/>
    </location>
</feature>
<evidence type="ECO:0000259" key="3">
    <source>
        <dbReference type="Pfam" id="PF23608"/>
    </source>
</evidence>
<evidence type="ECO:0000256" key="2">
    <source>
        <dbReference type="SAM" id="Phobius"/>
    </source>
</evidence>
<dbReference type="EMBL" id="CAJEWN010000027">
    <property type="protein sequence ID" value="CAD2141703.1"/>
    <property type="molecule type" value="Genomic_DNA"/>
</dbReference>
<accession>A0A6V7U152</accession>
<feature type="domain" description="ILCR1 Ig-like" evidence="3">
    <location>
        <begin position="265"/>
        <end position="378"/>
    </location>
</feature>
<dbReference type="AlphaFoldDB" id="A0A6V7U152"/>
<protein>
    <recommendedName>
        <fullName evidence="3">ILCR1 Ig-like domain-containing protein</fullName>
    </recommendedName>
</protein>
<comment type="caution">
    <text evidence="4">The sequence shown here is derived from an EMBL/GenBank/DDBJ whole genome shotgun (WGS) entry which is preliminary data.</text>
</comment>
<dbReference type="Pfam" id="PF23608">
    <property type="entry name" value="Ig_ILCR1"/>
    <property type="match status" value="1"/>
</dbReference>
<reference evidence="4 5" key="1">
    <citation type="submission" date="2020-08" db="EMBL/GenBank/DDBJ databases">
        <authorList>
            <person name="Koutsovoulos G."/>
            <person name="Danchin GJ E."/>
        </authorList>
    </citation>
    <scope>NUCLEOTIDE SEQUENCE [LARGE SCALE GENOMIC DNA]</scope>
</reference>
<evidence type="ECO:0000313" key="5">
    <source>
        <dbReference type="Proteomes" id="UP000580250"/>
    </source>
</evidence>